<gene>
    <name evidence="2" type="ORF">DGYR_LOCUS1786</name>
</gene>
<dbReference type="GO" id="GO:0006672">
    <property type="term" value="P:ceramide metabolic process"/>
    <property type="evidence" value="ECO:0007669"/>
    <property type="project" value="TreeGrafter"/>
</dbReference>
<accession>A0A7I8VBT7</accession>
<dbReference type="Pfam" id="PF00781">
    <property type="entry name" value="DAGK_cat"/>
    <property type="match status" value="1"/>
</dbReference>
<evidence type="ECO:0000313" key="3">
    <source>
        <dbReference type="Proteomes" id="UP000549394"/>
    </source>
</evidence>
<dbReference type="PROSITE" id="PS50146">
    <property type="entry name" value="DAGK"/>
    <property type="match status" value="1"/>
</dbReference>
<dbReference type="SUPFAM" id="SSF111331">
    <property type="entry name" value="NAD kinase/diacylglycerol kinase-like"/>
    <property type="match status" value="1"/>
</dbReference>
<comment type="caution">
    <text evidence="2">The sequence shown here is derived from an EMBL/GenBank/DDBJ whole genome shotgun (WGS) entry which is preliminary data.</text>
</comment>
<dbReference type="Pfam" id="PF19280">
    <property type="entry name" value="CERK_C"/>
    <property type="match status" value="1"/>
</dbReference>
<proteinExistence type="predicted"/>
<dbReference type="SMART" id="SM00046">
    <property type="entry name" value="DAGKc"/>
    <property type="match status" value="1"/>
</dbReference>
<dbReference type="InterPro" id="IPR057465">
    <property type="entry name" value="CERK_PH"/>
</dbReference>
<dbReference type="PANTHER" id="PTHR12358:SF111">
    <property type="entry name" value="CERAMIDE KINASE, ISOFORM A"/>
    <property type="match status" value="1"/>
</dbReference>
<dbReference type="EMBL" id="CAJFCJ010000002">
    <property type="protein sequence ID" value="CAD5112685.1"/>
    <property type="molecule type" value="Genomic_DNA"/>
</dbReference>
<dbReference type="Pfam" id="PF25382">
    <property type="entry name" value="PH_CERK"/>
    <property type="match status" value="1"/>
</dbReference>
<dbReference type="Gene3D" id="2.60.200.40">
    <property type="match status" value="1"/>
</dbReference>
<sequence>MALAVNNEVVLENIFTINRICYNVCLGETHLEWFETNEGIFENGDLHHSKKSVPIEQILCIREECKGSERNCFSGLHSRSYLLSGYHSLSQTVVPCLSAEIWYMHKKKADRWRLKRLVITSPHDTIVSKWLHFGQEILRKHVIKRPKRLLIFINPISGSKSGVRKFRKCVEPVFRMANIETVVVRTKHKNHCRDILKNQNLSLYDGICLVGGDGLYSEAIHGLLPDSSLPISIIPCGSTNAVACSICGPKVDAISAALQVVRGCQISLDVSNIYAEDRLIAHHTCMLSVGYFGDLLARAEPWRRILGKRRYDAAGFRTLLSMRSTRVRITYKKIPDVVDSVCHENCLRCSREDDNSSLEERRIERNVAVFSIFTISCRCPMSTTGGSPYSHLGDGCAVILIVNECSRFQFLRFLIALAKDSTNALKLPYVESFRTTDVKVEVLAASMDTPNWNCDGEVVRERSLHVKMERKAINVFANGVEKVEKSNKKCCSLCTSRADDDF</sequence>
<evidence type="ECO:0000313" key="2">
    <source>
        <dbReference type="EMBL" id="CAD5112685.1"/>
    </source>
</evidence>
<dbReference type="OrthoDB" id="530923at2759"/>
<dbReference type="Gene3D" id="3.40.50.10330">
    <property type="entry name" value="Probable inorganic polyphosphate/atp-NAD kinase, domain 1"/>
    <property type="match status" value="1"/>
</dbReference>
<dbReference type="InterPro" id="IPR045363">
    <property type="entry name" value="CERK_C"/>
</dbReference>
<dbReference type="InterPro" id="IPR001206">
    <property type="entry name" value="Diacylglycerol_kinase_cat_dom"/>
</dbReference>
<dbReference type="InterPro" id="IPR016064">
    <property type="entry name" value="NAD/diacylglycerol_kinase_sf"/>
</dbReference>
<dbReference type="PANTHER" id="PTHR12358">
    <property type="entry name" value="SPHINGOSINE KINASE"/>
    <property type="match status" value="1"/>
</dbReference>
<dbReference type="AlphaFoldDB" id="A0A7I8VBT7"/>
<evidence type="ECO:0000259" key="1">
    <source>
        <dbReference type="PROSITE" id="PS50146"/>
    </source>
</evidence>
<dbReference type="Proteomes" id="UP000549394">
    <property type="component" value="Unassembled WGS sequence"/>
</dbReference>
<organism evidence="2 3">
    <name type="scientific">Dimorphilus gyrociliatus</name>
    <dbReference type="NCBI Taxonomy" id="2664684"/>
    <lineage>
        <taxon>Eukaryota</taxon>
        <taxon>Metazoa</taxon>
        <taxon>Spiralia</taxon>
        <taxon>Lophotrochozoa</taxon>
        <taxon>Annelida</taxon>
        <taxon>Polychaeta</taxon>
        <taxon>Polychaeta incertae sedis</taxon>
        <taxon>Dinophilidae</taxon>
        <taxon>Dimorphilus</taxon>
    </lineage>
</organism>
<name>A0A7I8VBT7_9ANNE</name>
<feature type="domain" description="DAGKc" evidence="1">
    <location>
        <begin position="144"/>
        <end position="277"/>
    </location>
</feature>
<dbReference type="GO" id="GO:0001729">
    <property type="term" value="F:ceramide kinase activity"/>
    <property type="evidence" value="ECO:0007669"/>
    <property type="project" value="TreeGrafter"/>
</dbReference>
<dbReference type="GO" id="GO:0016020">
    <property type="term" value="C:membrane"/>
    <property type="evidence" value="ECO:0007669"/>
    <property type="project" value="GOC"/>
</dbReference>
<keyword evidence="3" id="KW-1185">Reference proteome</keyword>
<protein>
    <submittedName>
        <fullName evidence="2">DgyrCDS1905</fullName>
    </submittedName>
</protein>
<reference evidence="2 3" key="1">
    <citation type="submission" date="2020-08" db="EMBL/GenBank/DDBJ databases">
        <authorList>
            <person name="Hejnol A."/>
        </authorList>
    </citation>
    <scope>NUCLEOTIDE SEQUENCE [LARGE SCALE GENOMIC DNA]</scope>
</reference>
<dbReference type="InterPro" id="IPR050187">
    <property type="entry name" value="Lipid_Phosphate_FormReg"/>
</dbReference>
<dbReference type="InterPro" id="IPR017438">
    <property type="entry name" value="ATP-NAD_kinase_N"/>
</dbReference>